<keyword evidence="1" id="KW-0812">Transmembrane</keyword>
<feature type="transmembrane region" description="Helical" evidence="1">
    <location>
        <begin position="12"/>
        <end position="33"/>
    </location>
</feature>
<evidence type="ECO:0000313" key="2">
    <source>
        <dbReference type="EMBL" id="KJV08842.1"/>
    </source>
</evidence>
<dbReference type="Proteomes" id="UP000033774">
    <property type="component" value="Unassembled WGS sequence"/>
</dbReference>
<comment type="caution">
    <text evidence="2">The sequence shown here is derived from an EMBL/GenBank/DDBJ whole genome shotgun (WGS) entry which is preliminary data.</text>
</comment>
<name>A0A0F3IQE9_9PROT</name>
<keyword evidence="3" id="KW-1185">Reference proteome</keyword>
<keyword evidence="1" id="KW-1133">Transmembrane helix</keyword>
<gene>
    <name evidence="2" type="ORF">VZ95_15170</name>
</gene>
<feature type="transmembrane region" description="Helical" evidence="1">
    <location>
        <begin position="113"/>
        <end position="135"/>
    </location>
</feature>
<organism evidence="2 3">
    <name type="scientific">Elstera litoralis</name>
    <dbReference type="NCBI Taxonomy" id="552518"/>
    <lineage>
        <taxon>Bacteria</taxon>
        <taxon>Pseudomonadati</taxon>
        <taxon>Pseudomonadota</taxon>
        <taxon>Alphaproteobacteria</taxon>
        <taxon>Rhodospirillales</taxon>
        <taxon>Rhodospirillaceae</taxon>
        <taxon>Elstera</taxon>
    </lineage>
</organism>
<evidence type="ECO:0000256" key="1">
    <source>
        <dbReference type="SAM" id="Phobius"/>
    </source>
</evidence>
<evidence type="ECO:0000313" key="3">
    <source>
        <dbReference type="Proteomes" id="UP000033774"/>
    </source>
</evidence>
<accession>A0A0F3IQE9</accession>
<sequence>MIDFRWVRMLPTLGILVLVSFYMVMSRFGSMIVDLDPSWHQMLNYAFGQNFQFGKDIIFNIGPLGIMYSVFYDEKFNNLKLLMNCLYTISLVLSLAVIFKIDRIIRCCALVSFLALLPLIRDVHLFIPVILLCYFEFYRSKSSRWGVVITLILSFDIALVSLIKSSVLFMALPVLVILSLHDTLVRRALPVALLAFIAFTLLLLLAVGQQPAHWGAFYQGYFDLSRGYNADMGLPTPRLTQVLWGVGVAVIVASFAVASLTDRLVALMLGGCLLVAYKASFHRHGLNPDVAFMTLAIVGLGQLLTGRGRFFGASHRSAVVAVVAVAVVGTLAIVAPRLIPDGPAMLLAHAQHRLSFFLVPGEAKAAREADRAWFQSALAAAKASFPFPDAQGTLDVFPWNFGLGMASGLPLAPRPAFQAYFTTTRLTTERNAAFFASASAPQSILYTFAPIDNRFAALEDPLTLRAFKQYYALAARRDGHLLLTRRPQPLREEERGCVQQAFTLGQPITLPATAPGEALWAQVELTQTWSGQALGFLFGPPVLGIELAEGTQTHAYRFLQTPGAIGFLLSPALVSTDTAQAFFDGANGGVVPHSVRFSVMSDTPGLWLKPGGTISLCRLAWSAP</sequence>
<feature type="transmembrane region" description="Helical" evidence="1">
    <location>
        <begin position="81"/>
        <end position="101"/>
    </location>
</feature>
<feature type="transmembrane region" description="Helical" evidence="1">
    <location>
        <begin position="188"/>
        <end position="207"/>
    </location>
</feature>
<feature type="transmembrane region" description="Helical" evidence="1">
    <location>
        <begin position="290"/>
        <end position="306"/>
    </location>
</feature>
<reference evidence="2 3" key="1">
    <citation type="submission" date="2015-03" db="EMBL/GenBank/DDBJ databases">
        <title>Draft genome sequence of Elstera litoralis.</title>
        <authorList>
            <person name="Rahalkar M.C."/>
            <person name="Dhakephalkar P.K."/>
            <person name="Pore S.D."/>
            <person name="Arora P."/>
            <person name="Kapse N.G."/>
            <person name="Pandit P.S."/>
        </authorList>
    </citation>
    <scope>NUCLEOTIDE SEQUENCE [LARGE SCALE GENOMIC DNA]</scope>
    <source>
        <strain evidence="2 3">Dia-1</strain>
    </source>
</reference>
<evidence type="ECO:0008006" key="4">
    <source>
        <dbReference type="Google" id="ProtNLM"/>
    </source>
</evidence>
<dbReference type="AlphaFoldDB" id="A0A0F3IQE9"/>
<dbReference type="EMBL" id="LAJY01000433">
    <property type="protein sequence ID" value="KJV08842.1"/>
    <property type="molecule type" value="Genomic_DNA"/>
</dbReference>
<feature type="transmembrane region" description="Helical" evidence="1">
    <location>
        <begin position="318"/>
        <end position="339"/>
    </location>
</feature>
<proteinExistence type="predicted"/>
<feature type="transmembrane region" description="Helical" evidence="1">
    <location>
        <begin position="242"/>
        <end position="261"/>
    </location>
</feature>
<protein>
    <recommendedName>
        <fullName evidence="4">Glycosyltransferase RgtA/B/C/D-like domain-containing protein</fullName>
    </recommendedName>
</protein>
<keyword evidence="1" id="KW-0472">Membrane</keyword>
<feature type="transmembrane region" description="Helical" evidence="1">
    <location>
        <begin position="147"/>
        <end position="176"/>
    </location>
</feature>